<evidence type="ECO:0000259" key="3">
    <source>
        <dbReference type="Pfam" id="PF05569"/>
    </source>
</evidence>
<dbReference type="Proteomes" id="UP000564677">
    <property type="component" value="Unassembled WGS sequence"/>
</dbReference>
<dbReference type="InterPro" id="IPR052173">
    <property type="entry name" value="Beta-lactam_resp_regulator"/>
</dbReference>
<dbReference type="AlphaFoldDB" id="A0A7X5ZVG8"/>
<keyword evidence="2" id="KW-0812">Transmembrane</keyword>
<keyword evidence="5" id="KW-1185">Reference proteome</keyword>
<dbReference type="RefSeq" id="WP_167299539.1">
    <property type="nucleotide sequence ID" value="NZ_JAASQV010000002.1"/>
</dbReference>
<sequence>MIVELLIALGWKSALACGVALLASQALRGRPASQRVAVLRAGVAALLLLPPLLLAMPAVEIAVLPAAAPLSALPAIAEAAALPVAAAPVVPEIDWIALAYLGGAAFVLLRLAIGLFLLHRWTRHAVPASHPVWMEVFARAAKPLRRPVRLLVSPHIASPLSLGVAPATILIGPDIERCPDRAAAVIAHEIAHVRRFDWPAMLAARLALALFWCNPLAWLLVAELARQTELAADEDALQHVGRADYAQTLLAVAGGCGAHAACGMAVSRGAMARRIRRVLDAAPRKPASGLACALLIGGIPLGIAPVAAMQVVERPQASAVPGGDRAAARPAHAMSPAQVREEPARTPVVPAPRASSSRHDESVRVLAKAKARALVASTPAPTRDVPRAAGAAARFRAQAPMPTMGEAIPPAGTGTARRVAPPTEQRFAAVQRLRKAALEYRDRAHDRALPLDVRQGYRNVGASLADEADRLERQAQQMAGVY</sequence>
<evidence type="ECO:0000256" key="1">
    <source>
        <dbReference type="SAM" id="MobiDB-lite"/>
    </source>
</evidence>
<feature type="compositionally biased region" description="Low complexity" evidence="1">
    <location>
        <begin position="320"/>
        <end position="337"/>
    </location>
</feature>
<dbReference type="PANTHER" id="PTHR34978:SF3">
    <property type="entry name" value="SLR0241 PROTEIN"/>
    <property type="match status" value="1"/>
</dbReference>
<feature type="transmembrane region" description="Helical" evidence="2">
    <location>
        <begin position="202"/>
        <end position="225"/>
    </location>
</feature>
<evidence type="ECO:0000256" key="2">
    <source>
        <dbReference type="SAM" id="Phobius"/>
    </source>
</evidence>
<comment type="caution">
    <text evidence="4">The sequence shown here is derived from an EMBL/GenBank/DDBJ whole genome shotgun (WGS) entry which is preliminary data.</text>
</comment>
<evidence type="ECO:0000313" key="4">
    <source>
        <dbReference type="EMBL" id="NIJ65096.1"/>
    </source>
</evidence>
<feature type="region of interest" description="Disordered" evidence="1">
    <location>
        <begin position="320"/>
        <end position="362"/>
    </location>
</feature>
<proteinExistence type="predicted"/>
<protein>
    <submittedName>
        <fullName evidence="4">Beta-lactamase regulating signal transducer with metallopeptidase domain</fullName>
    </submittedName>
</protein>
<keyword evidence="2" id="KW-1133">Transmembrane helix</keyword>
<dbReference type="CDD" id="cd07341">
    <property type="entry name" value="M56_BlaR1_MecR1_like"/>
    <property type="match status" value="1"/>
</dbReference>
<feature type="transmembrane region" description="Helical" evidence="2">
    <location>
        <begin position="245"/>
        <end position="266"/>
    </location>
</feature>
<dbReference type="Pfam" id="PF05569">
    <property type="entry name" value="Peptidase_M56"/>
    <property type="match status" value="1"/>
</dbReference>
<name>A0A7X5ZVG8_9SPHN</name>
<dbReference type="PANTHER" id="PTHR34978">
    <property type="entry name" value="POSSIBLE SENSOR-TRANSDUCER PROTEIN BLAR"/>
    <property type="match status" value="1"/>
</dbReference>
<feature type="transmembrane region" description="Helical" evidence="2">
    <location>
        <begin position="95"/>
        <end position="118"/>
    </location>
</feature>
<dbReference type="EMBL" id="JAASQV010000002">
    <property type="protein sequence ID" value="NIJ65096.1"/>
    <property type="molecule type" value="Genomic_DNA"/>
</dbReference>
<reference evidence="4 5" key="1">
    <citation type="submission" date="2020-03" db="EMBL/GenBank/DDBJ databases">
        <title>Genomic Encyclopedia of Type Strains, Phase IV (KMG-IV): sequencing the most valuable type-strain genomes for metagenomic binning, comparative biology and taxonomic classification.</title>
        <authorList>
            <person name="Goeker M."/>
        </authorList>
    </citation>
    <scope>NUCLEOTIDE SEQUENCE [LARGE SCALE GENOMIC DNA]</scope>
    <source>
        <strain evidence="4 5">DSM 4733</strain>
    </source>
</reference>
<organism evidence="4 5">
    <name type="scientific">Sphingomonas leidyi</name>
    <dbReference type="NCBI Taxonomy" id="68569"/>
    <lineage>
        <taxon>Bacteria</taxon>
        <taxon>Pseudomonadati</taxon>
        <taxon>Pseudomonadota</taxon>
        <taxon>Alphaproteobacteria</taxon>
        <taxon>Sphingomonadales</taxon>
        <taxon>Sphingomonadaceae</taxon>
        <taxon>Sphingomonas</taxon>
    </lineage>
</organism>
<keyword evidence="2" id="KW-0472">Membrane</keyword>
<accession>A0A7X5ZVG8</accession>
<feature type="transmembrane region" description="Helical" evidence="2">
    <location>
        <begin position="287"/>
        <end position="308"/>
    </location>
</feature>
<dbReference type="InterPro" id="IPR008756">
    <property type="entry name" value="Peptidase_M56"/>
</dbReference>
<feature type="domain" description="Peptidase M56" evidence="3">
    <location>
        <begin position="77"/>
        <end position="276"/>
    </location>
</feature>
<feature type="transmembrane region" description="Helical" evidence="2">
    <location>
        <begin position="38"/>
        <end position="59"/>
    </location>
</feature>
<feature type="compositionally biased region" description="Low complexity" evidence="1">
    <location>
        <begin position="345"/>
        <end position="354"/>
    </location>
</feature>
<evidence type="ECO:0000313" key="5">
    <source>
        <dbReference type="Proteomes" id="UP000564677"/>
    </source>
</evidence>
<gene>
    <name evidence="4" type="ORF">FHR20_002058</name>
</gene>